<dbReference type="Proteomes" id="UP000821837">
    <property type="component" value="Unassembled WGS sequence"/>
</dbReference>
<gene>
    <name evidence="2" type="ORF">HPB52_010681</name>
</gene>
<dbReference type="InterPro" id="IPR036691">
    <property type="entry name" value="Endo/exonu/phosph_ase_sf"/>
</dbReference>
<protein>
    <recommendedName>
        <fullName evidence="1">Endonuclease/exonuclease/phosphatase domain-containing protein</fullName>
    </recommendedName>
</protein>
<evidence type="ECO:0000259" key="1">
    <source>
        <dbReference type="Pfam" id="PF14529"/>
    </source>
</evidence>
<accession>A0A9D4SND1</accession>
<dbReference type="AlphaFoldDB" id="A0A9D4SND1"/>
<organism evidence="2 3">
    <name type="scientific">Rhipicephalus sanguineus</name>
    <name type="common">Brown dog tick</name>
    <name type="synonym">Ixodes sanguineus</name>
    <dbReference type="NCBI Taxonomy" id="34632"/>
    <lineage>
        <taxon>Eukaryota</taxon>
        <taxon>Metazoa</taxon>
        <taxon>Ecdysozoa</taxon>
        <taxon>Arthropoda</taxon>
        <taxon>Chelicerata</taxon>
        <taxon>Arachnida</taxon>
        <taxon>Acari</taxon>
        <taxon>Parasitiformes</taxon>
        <taxon>Ixodida</taxon>
        <taxon>Ixodoidea</taxon>
        <taxon>Ixodidae</taxon>
        <taxon>Rhipicephalinae</taxon>
        <taxon>Rhipicephalus</taxon>
        <taxon>Rhipicephalus</taxon>
    </lineage>
</organism>
<keyword evidence="3" id="KW-1185">Reference proteome</keyword>
<sequence length="366" mass="40727">MATDSGIPLIVAGDFNAPHSTWGYVRDSPKGTSICKAIQDFNLMLLTDCGFPTRLGNSVTRPSTPDLSLVAYGGKTSWRNMGEDLGSDHFIIETTLHAQCKTLRIQRIIDWDLFRSSRRDKGPPKDYEDWIETLFSDVAASTKEIELEDDFFPTIDSHLAHLFEAKKALKERWLKNKLNRSLRKRIAKINAEIASYSNVLEQKHWVEMCDKVDGQMRVGGKWNLLKHLLKPTDTRAAQRSAIEILLHRALTLRSKDSIMTDLARIHLPLDTTSSTPPPGYAGSDSDELDKDIAEWEVSRRENALFVDASRSGPNSFVAAVVDMSGRTVSAASVRTRSIGVAEQGACEAIGRLWLPTPSRAMPSAGF</sequence>
<dbReference type="Pfam" id="PF14529">
    <property type="entry name" value="Exo_endo_phos_2"/>
    <property type="match status" value="1"/>
</dbReference>
<reference evidence="2" key="1">
    <citation type="journal article" date="2020" name="Cell">
        <title>Large-Scale Comparative Analyses of Tick Genomes Elucidate Their Genetic Diversity and Vector Capacities.</title>
        <authorList>
            <consortium name="Tick Genome and Microbiome Consortium (TIGMIC)"/>
            <person name="Jia N."/>
            <person name="Wang J."/>
            <person name="Shi W."/>
            <person name="Du L."/>
            <person name="Sun Y."/>
            <person name="Zhan W."/>
            <person name="Jiang J.F."/>
            <person name="Wang Q."/>
            <person name="Zhang B."/>
            <person name="Ji P."/>
            <person name="Bell-Sakyi L."/>
            <person name="Cui X.M."/>
            <person name="Yuan T.T."/>
            <person name="Jiang B.G."/>
            <person name="Yang W.F."/>
            <person name="Lam T.T."/>
            <person name="Chang Q.C."/>
            <person name="Ding S.J."/>
            <person name="Wang X.J."/>
            <person name="Zhu J.G."/>
            <person name="Ruan X.D."/>
            <person name="Zhao L."/>
            <person name="Wei J.T."/>
            <person name="Ye R.Z."/>
            <person name="Que T.C."/>
            <person name="Du C.H."/>
            <person name="Zhou Y.H."/>
            <person name="Cheng J.X."/>
            <person name="Dai P.F."/>
            <person name="Guo W.B."/>
            <person name="Han X.H."/>
            <person name="Huang E.J."/>
            <person name="Li L.F."/>
            <person name="Wei W."/>
            <person name="Gao Y.C."/>
            <person name="Liu J.Z."/>
            <person name="Shao H.Z."/>
            <person name="Wang X."/>
            <person name="Wang C.C."/>
            <person name="Yang T.C."/>
            <person name="Huo Q.B."/>
            <person name="Li W."/>
            <person name="Chen H.Y."/>
            <person name="Chen S.E."/>
            <person name="Zhou L.G."/>
            <person name="Ni X.B."/>
            <person name="Tian J.H."/>
            <person name="Sheng Y."/>
            <person name="Liu T."/>
            <person name="Pan Y.S."/>
            <person name="Xia L.Y."/>
            <person name="Li J."/>
            <person name="Zhao F."/>
            <person name="Cao W.C."/>
        </authorList>
    </citation>
    <scope>NUCLEOTIDE SEQUENCE</scope>
    <source>
        <strain evidence="2">Rsan-2018</strain>
    </source>
</reference>
<evidence type="ECO:0000313" key="3">
    <source>
        <dbReference type="Proteomes" id="UP000821837"/>
    </source>
</evidence>
<name>A0A9D4SND1_RHISA</name>
<reference evidence="2" key="2">
    <citation type="submission" date="2021-09" db="EMBL/GenBank/DDBJ databases">
        <authorList>
            <person name="Jia N."/>
            <person name="Wang J."/>
            <person name="Shi W."/>
            <person name="Du L."/>
            <person name="Sun Y."/>
            <person name="Zhan W."/>
            <person name="Jiang J."/>
            <person name="Wang Q."/>
            <person name="Zhang B."/>
            <person name="Ji P."/>
            <person name="Sakyi L.B."/>
            <person name="Cui X."/>
            <person name="Yuan T."/>
            <person name="Jiang B."/>
            <person name="Yang W."/>
            <person name="Lam T.T.-Y."/>
            <person name="Chang Q."/>
            <person name="Ding S."/>
            <person name="Wang X."/>
            <person name="Zhu J."/>
            <person name="Ruan X."/>
            <person name="Zhao L."/>
            <person name="Wei J."/>
            <person name="Que T."/>
            <person name="Du C."/>
            <person name="Cheng J."/>
            <person name="Dai P."/>
            <person name="Han X."/>
            <person name="Huang E."/>
            <person name="Gao Y."/>
            <person name="Liu J."/>
            <person name="Shao H."/>
            <person name="Ye R."/>
            <person name="Li L."/>
            <person name="Wei W."/>
            <person name="Wang X."/>
            <person name="Wang C."/>
            <person name="Huo Q."/>
            <person name="Li W."/>
            <person name="Guo W."/>
            <person name="Chen H."/>
            <person name="Chen S."/>
            <person name="Zhou L."/>
            <person name="Zhou L."/>
            <person name="Ni X."/>
            <person name="Tian J."/>
            <person name="Zhou Y."/>
            <person name="Sheng Y."/>
            <person name="Liu T."/>
            <person name="Pan Y."/>
            <person name="Xia L."/>
            <person name="Li J."/>
            <person name="Zhao F."/>
            <person name="Cao W."/>
        </authorList>
    </citation>
    <scope>NUCLEOTIDE SEQUENCE</scope>
    <source>
        <strain evidence="2">Rsan-2018</strain>
        <tissue evidence="2">Larvae</tissue>
    </source>
</reference>
<comment type="caution">
    <text evidence="2">The sequence shown here is derived from an EMBL/GenBank/DDBJ whole genome shotgun (WGS) entry which is preliminary data.</text>
</comment>
<evidence type="ECO:0000313" key="2">
    <source>
        <dbReference type="EMBL" id="KAH7935627.1"/>
    </source>
</evidence>
<dbReference type="Gene3D" id="3.60.10.10">
    <property type="entry name" value="Endonuclease/exonuclease/phosphatase"/>
    <property type="match status" value="1"/>
</dbReference>
<dbReference type="EMBL" id="JABSTV010001255">
    <property type="protein sequence ID" value="KAH7935627.1"/>
    <property type="molecule type" value="Genomic_DNA"/>
</dbReference>
<feature type="domain" description="Endonuclease/exonuclease/phosphatase" evidence="1">
    <location>
        <begin position="6"/>
        <end position="92"/>
    </location>
</feature>
<dbReference type="SUPFAM" id="SSF56219">
    <property type="entry name" value="DNase I-like"/>
    <property type="match status" value="1"/>
</dbReference>
<proteinExistence type="predicted"/>
<dbReference type="InterPro" id="IPR005135">
    <property type="entry name" value="Endo/exonuclease/phosphatase"/>
</dbReference>
<dbReference type="GO" id="GO:0003824">
    <property type="term" value="F:catalytic activity"/>
    <property type="evidence" value="ECO:0007669"/>
    <property type="project" value="InterPro"/>
</dbReference>
<dbReference type="VEuPathDB" id="VectorBase:RSAN_053310"/>